<protein>
    <recommendedName>
        <fullName evidence="17">TonB-dependent receptor</fullName>
    </recommendedName>
</protein>
<dbReference type="InterPro" id="IPR000531">
    <property type="entry name" value="Beta-barrel_TonB"/>
</dbReference>
<evidence type="ECO:0000256" key="10">
    <source>
        <dbReference type="PROSITE-ProRule" id="PRU01360"/>
    </source>
</evidence>
<dbReference type="PROSITE" id="PS52016">
    <property type="entry name" value="TONB_DEPENDENT_REC_3"/>
    <property type="match status" value="1"/>
</dbReference>
<feature type="domain" description="TonB-dependent receptor plug" evidence="14">
    <location>
        <begin position="65"/>
        <end position="177"/>
    </location>
</feature>
<dbReference type="Gene3D" id="2.170.130.10">
    <property type="entry name" value="TonB-dependent receptor, plug domain"/>
    <property type="match status" value="1"/>
</dbReference>
<keyword evidence="8" id="KW-0675">Receptor</keyword>
<comment type="subcellular location">
    <subcellularLocation>
        <location evidence="1 10">Cell outer membrane</location>
        <topology evidence="1 10">Multi-pass membrane protein</topology>
    </subcellularLocation>
</comment>
<evidence type="ECO:0000256" key="4">
    <source>
        <dbReference type="ARBA" id="ARBA00022692"/>
    </source>
</evidence>
<dbReference type="InterPro" id="IPR037066">
    <property type="entry name" value="Plug_dom_sf"/>
</dbReference>
<evidence type="ECO:0000256" key="1">
    <source>
        <dbReference type="ARBA" id="ARBA00004571"/>
    </source>
</evidence>
<dbReference type="Pfam" id="PF07715">
    <property type="entry name" value="Plug"/>
    <property type="match status" value="1"/>
</dbReference>
<keyword evidence="3 10" id="KW-1134">Transmembrane beta strand</keyword>
<dbReference type="Gene3D" id="2.40.170.20">
    <property type="entry name" value="TonB-dependent receptor, beta-barrel domain"/>
    <property type="match status" value="1"/>
</dbReference>
<reference evidence="16" key="1">
    <citation type="journal article" date="2019" name="Int. J. Syst. Evol. Microbiol.">
        <title>The Global Catalogue of Microorganisms (GCM) 10K type strain sequencing project: providing services to taxonomists for standard genome sequencing and annotation.</title>
        <authorList>
            <consortium name="The Broad Institute Genomics Platform"/>
            <consortium name="The Broad Institute Genome Sequencing Center for Infectious Disease"/>
            <person name="Wu L."/>
            <person name="Ma J."/>
        </authorList>
    </citation>
    <scope>NUCLEOTIDE SEQUENCE [LARGE SCALE GENOMIC DNA]</scope>
    <source>
        <strain evidence="16">JCM 17214</strain>
    </source>
</reference>
<keyword evidence="16" id="KW-1185">Reference proteome</keyword>
<keyword evidence="2 10" id="KW-0813">Transport</keyword>
<dbReference type="InterPro" id="IPR039426">
    <property type="entry name" value="TonB-dep_rcpt-like"/>
</dbReference>
<evidence type="ECO:0008006" key="17">
    <source>
        <dbReference type="Google" id="ProtNLM"/>
    </source>
</evidence>
<organism evidence="15 16">
    <name type="scientific">Hymenobacter algoricola</name>
    <dbReference type="NCBI Taxonomy" id="486267"/>
    <lineage>
        <taxon>Bacteria</taxon>
        <taxon>Pseudomonadati</taxon>
        <taxon>Bacteroidota</taxon>
        <taxon>Cytophagia</taxon>
        <taxon>Cytophagales</taxon>
        <taxon>Hymenobacteraceae</taxon>
        <taxon>Hymenobacter</taxon>
    </lineage>
</organism>
<evidence type="ECO:0000256" key="12">
    <source>
        <dbReference type="SAM" id="SignalP"/>
    </source>
</evidence>
<dbReference type="EMBL" id="BAABDH010000031">
    <property type="protein sequence ID" value="GAA3932766.1"/>
    <property type="molecule type" value="Genomic_DNA"/>
</dbReference>
<gene>
    <name evidence="15" type="ORF">GCM10022406_16930</name>
</gene>
<name>A0ABP7MYF0_9BACT</name>
<dbReference type="PANTHER" id="PTHR30069">
    <property type="entry name" value="TONB-DEPENDENT OUTER MEMBRANE RECEPTOR"/>
    <property type="match status" value="1"/>
</dbReference>
<dbReference type="Pfam" id="PF00593">
    <property type="entry name" value="TonB_dep_Rec_b-barrel"/>
    <property type="match status" value="1"/>
</dbReference>
<evidence type="ECO:0000256" key="8">
    <source>
        <dbReference type="ARBA" id="ARBA00023170"/>
    </source>
</evidence>
<feature type="signal peptide" evidence="12">
    <location>
        <begin position="1"/>
        <end position="24"/>
    </location>
</feature>
<keyword evidence="5 12" id="KW-0732">Signal</keyword>
<evidence type="ECO:0000256" key="9">
    <source>
        <dbReference type="ARBA" id="ARBA00023237"/>
    </source>
</evidence>
<evidence type="ECO:0000256" key="2">
    <source>
        <dbReference type="ARBA" id="ARBA00022448"/>
    </source>
</evidence>
<dbReference type="InterPro" id="IPR036942">
    <property type="entry name" value="Beta-barrel_TonB_sf"/>
</dbReference>
<evidence type="ECO:0000259" key="14">
    <source>
        <dbReference type="Pfam" id="PF07715"/>
    </source>
</evidence>
<comment type="similarity">
    <text evidence="10 11">Belongs to the TonB-dependent receptor family.</text>
</comment>
<keyword evidence="4 10" id="KW-0812">Transmembrane</keyword>
<comment type="caution">
    <text evidence="15">The sequence shown here is derived from an EMBL/GenBank/DDBJ whole genome shotgun (WGS) entry which is preliminary data.</text>
</comment>
<evidence type="ECO:0000256" key="6">
    <source>
        <dbReference type="ARBA" id="ARBA00023077"/>
    </source>
</evidence>
<dbReference type="RefSeq" id="WP_345112558.1">
    <property type="nucleotide sequence ID" value="NZ_BAABDH010000031.1"/>
</dbReference>
<dbReference type="InterPro" id="IPR012910">
    <property type="entry name" value="Plug_dom"/>
</dbReference>
<keyword evidence="7 10" id="KW-0472">Membrane</keyword>
<dbReference type="Proteomes" id="UP001499909">
    <property type="component" value="Unassembled WGS sequence"/>
</dbReference>
<feature type="domain" description="TonB-dependent receptor-like beta-barrel" evidence="13">
    <location>
        <begin position="256"/>
        <end position="636"/>
    </location>
</feature>
<evidence type="ECO:0000259" key="13">
    <source>
        <dbReference type="Pfam" id="PF00593"/>
    </source>
</evidence>
<evidence type="ECO:0000313" key="16">
    <source>
        <dbReference type="Proteomes" id="UP001499909"/>
    </source>
</evidence>
<evidence type="ECO:0000313" key="15">
    <source>
        <dbReference type="EMBL" id="GAA3932766.1"/>
    </source>
</evidence>
<evidence type="ECO:0000256" key="5">
    <source>
        <dbReference type="ARBA" id="ARBA00022729"/>
    </source>
</evidence>
<dbReference type="PANTHER" id="PTHR30069:SF29">
    <property type="entry name" value="HEMOGLOBIN AND HEMOGLOBIN-HAPTOGLOBIN-BINDING PROTEIN 1-RELATED"/>
    <property type="match status" value="1"/>
</dbReference>
<evidence type="ECO:0000256" key="11">
    <source>
        <dbReference type="RuleBase" id="RU003357"/>
    </source>
</evidence>
<keyword evidence="6 11" id="KW-0798">TonB box</keyword>
<sequence>MNHTYASKFLVPALLGLLAPVALRAQTTPADTTTLRNRTQRLSGVEVIGGATPTRKTELSAEATASPASVTLVGRDYVAKQAVNSYGDLLRPLAGVNVSNYQLGGVAYGIQLRGYTVVEHARDVAFSIDGALQNQGSSLSANGYADLNPLIPETVRRVEVVRGPFSPFYGDHALGGVIRFDTEDRLNSSVTLSGGTFGQARGLGILGFGKPESPVGGYVAVAATRTDGFRDNSKDKSLNGLAKLSFKMPGGTASLRVQAYADNHNSASYLKRADIDADRVDRRDAVNGTDGGSTRQQNAVFNYQGSDLASYFSATLYAQHHDFIRFRDGGTGQRQTRDNRVWGGGDVRYTRLTKLGSLPAQVAAGLSFRTDDIEGTRFSTVARQQVKQDRERDITTSTPSAYAQLQVRPIEQLKLTASARYDRLYYHVRVGANDVAALANTRVKSHPDIFSPKVGAAFSFTPTLSVFANAARGFKSPDGFAELPVNPDLSVSKLASYEVGLSADDASGRLHGVLAAYQSNQTNEVQIDPLGQLKNFGRTRRQGVEAEARVRLVENVDGPTVFGNYTYLKARLRNGADATEYVTDTPQYLGTLGLDWTFGSSSSLPHRLTLSVYDQLIGPKYLNSDGSLESKAFTRLAGKLIYTRTSWAGFRVYVESSFYPGSGALDEVSFLSGPDILTSAQARATVTGGIKVPF</sequence>
<accession>A0ABP7MYF0</accession>
<evidence type="ECO:0000256" key="3">
    <source>
        <dbReference type="ARBA" id="ARBA00022452"/>
    </source>
</evidence>
<proteinExistence type="inferred from homology"/>
<evidence type="ECO:0000256" key="7">
    <source>
        <dbReference type="ARBA" id="ARBA00023136"/>
    </source>
</evidence>
<keyword evidence="9 10" id="KW-0998">Cell outer membrane</keyword>
<dbReference type="SUPFAM" id="SSF56935">
    <property type="entry name" value="Porins"/>
    <property type="match status" value="1"/>
</dbReference>
<feature type="chain" id="PRO_5047438462" description="TonB-dependent receptor" evidence="12">
    <location>
        <begin position="25"/>
        <end position="694"/>
    </location>
</feature>